<gene>
    <name evidence="1" type="ORF">HMPREF1222_00829</name>
</gene>
<sequence>MYSPIEYLRPDGSGKVGVFGAAYDVGAGVEKVKVKYDDPSATEVTLEFPSGVQTDVGNGDVNFVTWKGEINVNSFADGAGKIVITPIDRANNEHAPIEVGVKLKKNSLTISSVELGTDLNRNETIANAGSTVETKTLALTYNAANPDGIDSEKYDWHGKADAGEFRFKNDKSQIKIVTGGGSGTKKYTLKCVTNGMSVKGLTELPTTGVIELGAADFTKIGQSENLDTTPKKRKLLLTIRDSNNWEAELTLDVIVDTKDRVAPTNTIDPFKWVSESENSLYGNSRDNGHIEIGTDLPSNFSASSGLMDSDDKVSGKISITGTAHDDQVITEIWAKIDDFTFTGIAGAAEGAETKLATYTSGSFSDTGNFGTDGWHFSIVSSDFSVETGHTVKWQLDWNTAKISGGVGLDKTIAIKVKDTAQTNAAEKTRKVDVVPYITGITTKLNTAYSSNPSVFNRSATGAYPVRNDETITVKGFNLKSGGSPTVPVSIGTISGTPTTNEIKVKLSSSAQSGELDVTVDSVKSINNINSNAVYNMQPNNANNDLLNDDTKLHVWKFNAVNTDTGVRYPTMRIGKDSGQTVGFVYGSGAQAVKMNLNGTDFGIDYSFTQWYDTGIAVDNTGKIYGAAMNSDSGSSGNQSNGAYANFGFYAWNSKTKPGIVSYYDDYNILRKDRNPDTSPYARMAYSDGYKKVALENAFNGSVFNSNRIVSPKIATNGSGKVYTAYYDASANQVKFRYGTVSGNPATDTQLTFGGALGNHNNTNGGSAAGAVEIASGETAGPYVAVGVVPEGADAGRAIVAWYDSQNQRLVYKYSTSASSYSSWSAVKVIDTGFVGWYVDLVADKDGGIHIAYYSAQNGDLKYAYLSKYDANPVVCSVDSYLSVGTNISIEVSDTKTTFKKYKVDETTGAVTEDGTEEKYVPYISYYMSSFTRTSNSVRVAYLAQTKPIVKKNDQGKYELAANIADGVKNDKYTGTWEAMTIPTKKIPLDYTVGVGIKKNASNVQSVMLGYGTTGGLETAILE</sequence>
<name>S3LCG3_9SPIR</name>
<dbReference type="Proteomes" id="UP000014605">
    <property type="component" value="Unassembled WGS sequence"/>
</dbReference>
<evidence type="ECO:0000313" key="2">
    <source>
        <dbReference type="Proteomes" id="UP000014605"/>
    </source>
</evidence>
<accession>S3LCG3</accession>
<dbReference type="AlphaFoldDB" id="S3LCG3"/>
<keyword evidence="2" id="KW-1185">Reference proteome</keyword>
<reference evidence="1 2" key="1">
    <citation type="submission" date="2013-04" db="EMBL/GenBank/DDBJ databases">
        <title>The Genome Sequence of Treponema vincentii F0403.</title>
        <authorList>
            <consortium name="The Broad Institute Genomics Platform"/>
            <person name="Earl A."/>
            <person name="Ward D."/>
            <person name="Feldgarden M."/>
            <person name="Gevers D."/>
            <person name="Leonetti C."/>
            <person name="Izard J."/>
            <person name="Walker B."/>
            <person name="Young S."/>
            <person name="Zeng Q."/>
            <person name="Gargeya S."/>
            <person name="Fitzgerald M."/>
            <person name="Haas B."/>
            <person name="Abouelleil A."/>
            <person name="Allen A.W."/>
            <person name="Alvarado L."/>
            <person name="Arachchi H.M."/>
            <person name="Berlin A.M."/>
            <person name="Chapman S.B."/>
            <person name="Gainer-Dewar J."/>
            <person name="Goldberg J."/>
            <person name="Griggs A."/>
            <person name="Gujja S."/>
            <person name="Hansen M."/>
            <person name="Howarth C."/>
            <person name="Imamovic A."/>
            <person name="Ireland A."/>
            <person name="Larimer J."/>
            <person name="McCowan C."/>
            <person name="Murphy C."/>
            <person name="Pearson M."/>
            <person name="Poon T.W."/>
            <person name="Priest M."/>
            <person name="Roberts A."/>
            <person name="Saif S."/>
            <person name="Shea T."/>
            <person name="Sisk P."/>
            <person name="Sykes S."/>
            <person name="Wortman J."/>
            <person name="Nusbaum C."/>
            <person name="Birren B."/>
        </authorList>
    </citation>
    <scope>NUCLEOTIDE SEQUENCE [LARGE SCALE GENOMIC DNA]</scope>
    <source>
        <strain evidence="1 2">F0403</strain>
    </source>
</reference>
<comment type="caution">
    <text evidence="1">The sequence shown here is derived from an EMBL/GenBank/DDBJ whole genome shotgun (WGS) entry which is preliminary data.</text>
</comment>
<protein>
    <submittedName>
        <fullName evidence="1">Uncharacterized protein</fullName>
    </submittedName>
</protein>
<organism evidence="1 2">
    <name type="scientific">Treponema vincentii F0403</name>
    <dbReference type="NCBI Taxonomy" id="1125702"/>
    <lineage>
        <taxon>Bacteria</taxon>
        <taxon>Pseudomonadati</taxon>
        <taxon>Spirochaetota</taxon>
        <taxon>Spirochaetia</taxon>
        <taxon>Spirochaetales</taxon>
        <taxon>Treponemataceae</taxon>
        <taxon>Treponema</taxon>
    </lineage>
</organism>
<dbReference type="HOGENOM" id="CLU_295763_0_0_12"/>
<dbReference type="PATRIC" id="fig|1125702.3.peg.863"/>
<dbReference type="EMBL" id="ATFC01000004">
    <property type="protein sequence ID" value="EPF47370.1"/>
    <property type="molecule type" value="Genomic_DNA"/>
</dbReference>
<proteinExistence type="predicted"/>
<evidence type="ECO:0000313" key="1">
    <source>
        <dbReference type="EMBL" id="EPF47370.1"/>
    </source>
</evidence>